<dbReference type="PROSITE" id="PS50111">
    <property type="entry name" value="CHEMOTAXIS_TRANSDUC_2"/>
    <property type="match status" value="1"/>
</dbReference>
<dbReference type="AlphaFoldDB" id="A0A1M7M5Z7"/>
<keyword evidence="3" id="KW-0807">Transducer</keyword>
<dbReference type="PROSITE" id="PS50885">
    <property type="entry name" value="HAMP"/>
    <property type="match status" value="1"/>
</dbReference>
<dbReference type="EMBL" id="FRCP01000019">
    <property type="protein sequence ID" value="SHM86074.1"/>
    <property type="molecule type" value="Genomic_DNA"/>
</dbReference>
<keyword evidence="4" id="KW-1133">Transmembrane helix</keyword>
<dbReference type="Gene3D" id="6.10.340.10">
    <property type="match status" value="1"/>
</dbReference>
<dbReference type="Proteomes" id="UP000184038">
    <property type="component" value="Unassembled WGS sequence"/>
</dbReference>
<evidence type="ECO:0000259" key="6">
    <source>
        <dbReference type="PROSITE" id="PS50885"/>
    </source>
</evidence>
<name>A0A1M7M5Z7_9FIRM</name>
<reference evidence="7 8" key="1">
    <citation type="submission" date="2016-11" db="EMBL/GenBank/DDBJ databases">
        <authorList>
            <person name="Jaros S."/>
            <person name="Januszkiewicz K."/>
            <person name="Wedrychowicz H."/>
        </authorList>
    </citation>
    <scope>NUCLEOTIDE SEQUENCE [LARGE SCALE GENOMIC DNA]</scope>
    <source>
        <strain evidence="7 8">DSM 15930</strain>
    </source>
</reference>
<feature type="transmembrane region" description="Helical" evidence="4">
    <location>
        <begin position="21"/>
        <end position="39"/>
    </location>
</feature>
<dbReference type="InterPro" id="IPR004090">
    <property type="entry name" value="Chemotax_Me-accpt_rcpt"/>
</dbReference>
<dbReference type="PRINTS" id="PR00260">
    <property type="entry name" value="CHEMTRNSDUCR"/>
</dbReference>
<keyword evidence="1" id="KW-0145">Chemotaxis</keyword>
<proteinExistence type="inferred from homology"/>
<dbReference type="PANTHER" id="PTHR43531:SF11">
    <property type="entry name" value="METHYL-ACCEPTING CHEMOTAXIS PROTEIN 3"/>
    <property type="match status" value="1"/>
</dbReference>
<dbReference type="PANTHER" id="PTHR43531">
    <property type="entry name" value="PROTEIN ICFG"/>
    <property type="match status" value="1"/>
</dbReference>
<dbReference type="GO" id="GO:0007165">
    <property type="term" value="P:signal transduction"/>
    <property type="evidence" value="ECO:0007669"/>
    <property type="project" value="UniProtKB-KW"/>
</dbReference>
<dbReference type="STRING" id="1120996.SAMN02746066_03646"/>
<dbReference type="InterPro" id="IPR004089">
    <property type="entry name" value="MCPsignal_dom"/>
</dbReference>
<dbReference type="OrthoDB" id="9814363at2"/>
<dbReference type="GO" id="GO:0005886">
    <property type="term" value="C:plasma membrane"/>
    <property type="evidence" value="ECO:0007669"/>
    <property type="project" value="TreeGrafter"/>
</dbReference>
<protein>
    <submittedName>
        <fullName evidence="7">Methyl-accepting chemotaxis protein</fullName>
    </submittedName>
</protein>
<feature type="domain" description="Methyl-accepting transducer" evidence="5">
    <location>
        <begin position="318"/>
        <end position="547"/>
    </location>
</feature>
<dbReference type="Pfam" id="PF00672">
    <property type="entry name" value="HAMP"/>
    <property type="match status" value="1"/>
</dbReference>
<dbReference type="SMART" id="SM00283">
    <property type="entry name" value="MA"/>
    <property type="match status" value="1"/>
</dbReference>
<dbReference type="SUPFAM" id="SSF58104">
    <property type="entry name" value="Methyl-accepting chemotaxis protein (MCP) signaling domain"/>
    <property type="match status" value="1"/>
</dbReference>
<keyword evidence="4" id="KW-0472">Membrane</keyword>
<dbReference type="InterPro" id="IPR003660">
    <property type="entry name" value="HAMP_dom"/>
</dbReference>
<sequence length="566" mass="62181">MKTQKSRKIVKQSVRMRKWRQALRICITIGLIIMVLQVLQSNALQRNFRNQHNSLTAIQEYQLATQQMMYKARCYITNKNETYMEEYNALVKADGTVDLAVQKMKAIGLKGNEKKFLEEADSTYQQLLAMNKDIFALMASGDLEGAMNKIFSSDYENANKALEASIDQLSNEVAKRFNSRISGSTFLAYWSNIDVIIVLIALFILVGKFLRFSSEELLNPIIRVKRQMEHISKGDFAQEFDMEVDQTEVGEMVGSIVQMKQNLNEMISEVSFALNGIANQDLTVSLTADYAGQLKSIKESILNILTNMNSFMKQTNLSADLVAGGSQQIASTAQAIAEGTADQASSIEELQATIENIFDEVDRTANNASNADRLARVMRDELNNSNAQMEAVVSAMNDISESSKQISQIIQTIEGIAEQTNLLALNASIEAARAGEAGRGFAVVADQVSKLAAESATAANNSNIFIEASLRAVELGNTKVDKTAKLLSKTVTKAKELGENIDLISQASSSQANALDEVSKGIEQISKVIEGQSKVSEQSAGASEELTAQAEGLREMVARFKLNTHR</sequence>
<dbReference type="Pfam" id="PF00015">
    <property type="entry name" value="MCPsignal"/>
    <property type="match status" value="1"/>
</dbReference>
<dbReference type="GO" id="GO:0006935">
    <property type="term" value="P:chemotaxis"/>
    <property type="evidence" value="ECO:0007669"/>
    <property type="project" value="UniProtKB-KW"/>
</dbReference>
<dbReference type="SMART" id="SM00304">
    <property type="entry name" value="HAMP"/>
    <property type="match status" value="1"/>
</dbReference>
<dbReference type="GO" id="GO:0004888">
    <property type="term" value="F:transmembrane signaling receptor activity"/>
    <property type="evidence" value="ECO:0007669"/>
    <property type="project" value="InterPro"/>
</dbReference>
<evidence type="ECO:0000259" key="5">
    <source>
        <dbReference type="PROSITE" id="PS50111"/>
    </source>
</evidence>
<evidence type="ECO:0000256" key="4">
    <source>
        <dbReference type="SAM" id="Phobius"/>
    </source>
</evidence>
<keyword evidence="4" id="KW-0812">Transmembrane</keyword>
<dbReference type="InterPro" id="IPR051310">
    <property type="entry name" value="MCP_chemotaxis"/>
</dbReference>
<accession>A0A1M7M5Z7</accession>
<dbReference type="Gene3D" id="1.10.287.950">
    <property type="entry name" value="Methyl-accepting chemotaxis protein"/>
    <property type="match status" value="1"/>
</dbReference>
<gene>
    <name evidence="7" type="ORF">SAMN02746066_03646</name>
</gene>
<keyword evidence="8" id="KW-1185">Reference proteome</keyword>
<comment type="similarity">
    <text evidence="2">Belongs to the methyl-accepting chemotaxis (MCP) protein family.</text>
</comment>
<dbReference type="RefSeq" id="WP_073289924.1">
    <property type="nucleotide sequence ID" value="NZ_FRCP01000019.1"/>
</dbReference>
<evidence type="ECO:0000256" key="2">
    <source>
        <dbReference type="ARBA" id="ARBA00029447"/>
    </source>
</evidence>
<evidence type="ECO:0000256" key="3">
    <source>
        <dbReference type="PROSITE-ProRule" id="PRU00284"/>
    </source>
</evidence>
<organism evidence="7 8">
    <name type="scientific">Anaerosporobacter mobilis DSM 15930</name>
    <dbReference type="NCBI Taxonomy" id="1120996"/>
    <lineage>
        <taxon>Bacteria</taxon>
        <taxon>Bacillati</taxon>
        <taxon>Bacillota</taxon>
        <taxon>Clostridia</taxon>
        <taxon>Lachnospirales</taxon>
        <taxon>Lachnospiraceae</taxon>
        <taxon>Anaerosporobacter</taxon>
    </lineage>
</organism>
<evidence type="ECO:0000256" key="1">
    <source>
        <dbReference type="ARBA" id="ARBA00022500"/>
    </source>
</evidence>
<evidence type="ECO:0000313" key="7">
    <source>
        <dbReference type="EMBL" id="SHM86074.1"/>
    </source>
</evidence>
<feature type="domain" description="HAMP" evidence="6">
    <location>
        <begin position="215"/>
        <end position="268"/>
    </location>
</feature>
<evidence type="ECO:0000313" key="8">
    <source>
        <dbReference type="Proteomes" id="UP000184038"/>
    </source>
</evidence>